<dbReference type="InterPro" id="IPR010982">
    <property type="entry name" value="Lambda_DNA-bd_dom_sf"/>
</dbReference>
<sequence>MTLQISEKNLDYDQSKLLDELLHRKALKNDAALCRVLNLAPPLISKVRHGKIRISGDVLIRIHETFGIAFSEMRQLMGPGENVEHHVIGLELTP</sequence>
<evidence type="ECO:0000313" key="2">
    <source>
        <dbReference type="Proteomes" id="UP000571084"/>
    </source>
</evidence>
<keyword evidence="2" id="KW-1185">Reference proteome</keyword>
<dbReference type="GO" id="GO:0003677">
    <property type="term" value="F:DNA binding"/>
    <property type="evidence" value="ECO:0007669"/>
    <property type="project" value="InterPro"/>
</dbReference>
<dbReference type="AlphaFoldDB" id="A0A840RMR8"/>
<accession>A0A840RMR8</accession>
<gene>
    <name evidence="1" type="ORF">HNR39_000202</name>
</gene>
<dbReference type="RefSeq" id="WP_168052348.1">
    <property type="nucleotide sequence ID" value="NZ_JAAOZT010000002.1"/>
</dbReference>
<name>A0A840RMR8_9BURK</name>
<protein>
    <submittedName>
        <fullName evidence="1">Transcriptional regulator with XRE-family HTH domain</fullName>
    </submittedName>
</protein>
<dbReference type="Proteomes" id="UP000571084">
    <property type="component" value="Unassembled WGS sequence"/>
</dbReference>
<dbReference type="SUPFAM" id="SSF47413">
    <property type="entry name" value="lambda repressor-like DNA-binding domains"/>
    <property type="match status" value="1"/>
</dbReference>
<comment type="caution">
    <text evidence="1">The sequence shown here is derived from an EMBL/GenBank/DDBJ whole genome shotgun (WGS) entry which is preliminary data.</text>
</comment>
<evidence type="ECO:0000313" key="1">
    <source>
        <dbReference type="EMBL" id="MBB5198392.1"/>
    </source>
</evidence>
<organism evidence="1 2">
    <name type="scientific">Glaciimonas immobilis</name>
    <dbReference type="NCBI Taxonomy" id="728004"/>
    <lineage>
        <taxon>Bacteria</taxon>
        <taxon>Pseudomonadati</taxon>
        <taxon>Pseudomonadota</taxon>
        <taxon>Betaproteobacteria</taxon>
        <taxon>Burkholderiales</taxon>
        <taxon>Oxalobacteraceae</taxon>
        <taxon>Glaciimonas</taxon>
    </lineage>
</organism>
<proteinExistence type="predicted"/>
<reference evidence="1 2" key="1">
    <citation type="submission" date="2020-08" db="EMBL/GenBank/DDBJ databases">
        <title>Genomic Encyclopedia of Type Strains, Phase IV (KMG-IV): sequencing the most valuable type-strain genomes for metagenomic binning, comparative biology and taxonomic classification.</title>
        <authorList>
            <person name="Goeker M."/>
        </authorList>
    </citation>
    <scope>NUCLEOTIDE SEQUENCE [LARGE SCALE GENOMIC DNA]</scope>
    <source>
        <strain evidence="1 2">DSM 23240</strain>
    </source>
</reference>
<dbReference type="EMBL" id="JACHHQ010000001">
    <property type="protein sequence ID" value="MBB5198392.1"/>
    <property type="molecule type" value="Genomic_DNA"/>
</dbReference>